<evidence type="ECO:0000256" key="13">
    <source>
        <dbReference type="RuleBase" id="RU363047"/>
    </source>
</evidence>
<dbReference type="AlphaFoldDB" id="A0A9B0U027"/>
<evidence type="ECO:0000256" key="3">
    <source>
        <dbReference type="ARBA" id="ARBA00022475"/>
    </source>
</evidence>
<dbReference type="FunFam" id="1.20.1070.10:FF:000008">
    <property type="entry name" value="Olfactory receptor"/>
    <property type="match status" value="1"/>
</dbReference>
<evidence type="ECO:0000256" key="1">
    <source>
        <dbReference type="ARBA" id="ARBA00004651"/>
    </source>
</evidence>
<dbReference type="GO" id="GO:0004930">
    <property type="term" value="F:G protein-coupled receptor activity"/>
    <property type="evidence" value="ECO:0007669"/>
    <property type="project" value="UniProtKB-KW"/>
</dbReference>
<organism evidence="15 16">
    <name type="scientific">Chrysochloris asiatica</name>
    <name type="common">Cape golden mole</name>
    <dbReference type="NCBI Taxonomy" id="185453"/>
    <lineage>
        <taxon>Eukaryota</taxon>
        <taxon>Metazoa</taxon>
        <taxon>Chordata</taxon>
        <taxon>Craniata</taxon>
        <taxon>Vertebrata</taxon>
        <taxon>Euteleostomi</taxon>
        <taxon>Mammalia</taxon>
        <taxon>Eutheria</taxon>
        <taxon>Afrotheria</taxon>
        <taxon>Chrysochloridae</taxon>
        <taxon>Chrysochlorinae</taxon>
        <taxon>Chrysochloris</taxon>
    </lineage>
</organism>
<dbReference type="PROSITE" id="PS50262">
    <property type="entry name" value="G_PROTEIN_RECEP_F1_2"/>
    <property type="match status" value="1"/>
</dbReference>
<dbReference type="SUPFAM" id="SSF81321">
    <property type="entry name" value="Family A G protein-coupled receptor-like"/>
    <property type="match status" value="1"/>
</dbReference>
<dbReference type="Pfam" id="PF13853">
    <property type="entry name" value="7tm_4"/>
    <property type="match status" value="1"/>
</dbReference>
<evidence type="ECO:0000256" key="5">
    <source>
        <dbReference type="ARBA" id="ARBA00022692"/>
    </source>
</evidence>
<keyword evidence="6 13" id="KW-0552">Olfaction</keyword>
<keyword evidence="11 12" id="KW-0807">Transducer</keyword>
<keyword evidence="4 13" id="KW-0716">Sensory transduction</keyword>
<dbReference type="Proteomes" id="UP000504623">
    <property type="component" value="Unplaced"/>
</dbReference>
<sequence>MANESLGIDSHKTRIKVSPIKRIKFHTSSLVIGTTCPNVVDIDLYFSWRKNISYFACATQLFFFLTLGIAECVLLTLMAYDRYVAVCIPLRYTVLMSPTVCLQMAAAAWIGGALTAIGHTIYPMHLPSCGSKKINHFFCEVPAILRLSCVDTTAYEMVKFVTTIVFLLVPFFLILLSYTFIFLTVFRMNSRKGKNKALATCSSHLTVVSLYFGQAIFIYMMPSSSHTPEQEQIVAVFGTMVTPMLNPLIYSLRNKEVVGALKKVAIPYATSKYDKSLEEENRIGKSRQPPPSACPHALIMHMIRRNQEPPPPAVLQEGAGTRTLVTSVAWPLLCTICATTAVKMAAQTEAQRFKDVLLLKQKPREVQIHTTEGLGTCFKTSDFTMKILASLLA</sequence>
<keyword evidence="10 12" id="KW-0675">Receptor</keyword>
<keyword evidence="5 12" id="KW-0812">Transmembrane</keyword>
<evidence type="ECO:0000256" key="4">
    <source>
        <dbReference type="ARBA" id="ARBA00022606"/>
    </source>
</evidence>
<dbReference type="PRINTS" id="PR00237">
    <property type="entry name" value="GPCRRHODOPSN"/>
</dbReference>
<feature type="transmembrane region" description="Helical" evidence="13">
    <location>
        <begin position="52"/>
        <end position="80"/>
    </location>
</feature>
<comment type="similarity">
    <text evidence="2 12">Belongs to the G-protein coupled receptor 1 family.</text>
</comment>
<dbReference type="CDD" id="cd15421">
    <property type="entry name" value="7tmA_OR2T-like"/>
    <property type="match status" value="1"/>
</dbReference>
<feature type="transmembrane region" description="Helical" evidence="13">
    <location>
        <begin position="198"/>
        <end position="221"/>
    </location>
</feature>
<gene>
    <name evidence="16" type="primary">LOC102812490</name>
</gene>
<dbReference type="FunFam" id="1.10.1220.70:FF:000001">
    <property type="entry name" value="Olfactory receptor"/>
    <property type="match status" value="1"/>
</dbReference>
<evidence type="ECO:0000256" key="9">
    <source>
        <dbReference type="ARBA" id="ARBA00023136"/>
    </source>
</evidence>
<name>A0A9B0U027_CHRAS</name>
<accession>A0A9B0U027</accession>
<dbReference type="GO" id="GO:0005886">
    <property type="term" value="C:plasma membrane"/>
    <property type="evidence" value="ECO:0007669"/>
    <property type="project" value="UniProtKB-SubCell"/>
</dbReference>
<keyword evidence="9 13" id="KW-0472">Membrane</keyword>
<evidence type="ECO:0000256" key="2">
    <source>
        <dbReference type="ARBA" id="ARBA00010663"/>
    </source>
</evidence>
<comment type="subcellular location">
    <subcellularLocation>
        <location evidence="1 13">Cell membrane</location>
        <topology evidence="1 13">Multi-pass membrane protein</topology>
    </subcellularLocation>
</comment>
<dbReference type="Gene3D" id="1.20.1070.10">
    <property type="entry name" value="Rhodopsin 7-helix transmembrane proteins"/>
    <property type="match status" value="1"/>
</dbReference>
<feature type="transmembrane region" description="Helical" evidence="13">
    <location>
        <begin position="164"/>
        <end position="186"/>
    </location>
</feature>
<evidence type="ECO:0000259" key="14">
    <source>
        <dbReference type="PROSITE" id="PS50262"/>
    </source>
</evidence>
<feature type="transmembrane region" description="Helical" evidence="13">
    <location>
        <begin position="92"/>
        <end position="117"/>
    </location>
</feature>
<dbReference type="PROSITE" id="PS00237">
    <property type="entry name" value="G_PROTEIN_RECEP_F1_1"/>
    <property type="match status" value="1"/>
</dbReference>
<feature type="transmembrane region" description="Helical" evidence="13">
    <location>
        <begin position="233"/>
        <end position="252"/>
    </location>
</feature>
<evidence type="ECO:0000256" key="12">
    <source>
        <dbReference type="RuleBase" id="RU000688"/>
    </source>
</evidence>
<dbReference type="InterPro" id="IPR000276">
    <property type="entry name" value="GPCR_Rhodpsn"/>
</dbReference>
<evidence type="ECO:0000313" key="16">
    <source>
        <dbReference type="RefSeq" id="XP_006874551.1"/>
    </source>
</evidence>
<dbReference type="PRINTS" id="PR00245">
    <property type="entry name" value="OLFACTORYR"/>
</dbReference>
<dbReference type="InterPro" id="IPR017452">
    <property type="entry name" value="GPCR_Rhodpsn_7TM"/>
</dbReference>
<dbReference type="RefSeq" id="XP_006874551.1">
    <property type="nucleotide sequence ID" value="XM_006874489.1"/>
</dbReference>
<dbReference type="GeneID" id="102812490"/>
<evidence type="ECO:0000256" key="7">
    <source>
        <dbReference type="ARBA" id="ARBA00022989"/>
    </source>
</evidence>
<keyword evidence="3 13" id="KW-1003">Cell membrane</keyword>
<dbReference type="OrthoDB" id="6147321at2759"/>
<reference evidence="16" key="1">
    <citation type="submission" date="2025-08" db="UniProtKB">
        <authorList>
            <consortium name="RefSeq"/>
        </authorList>
    </citation>
    <scope>IDENTIFICATION</scope>
    <source>
        <tissue evidence="16">Spleen</tissue>
    </source>
</reference>
<evidence type="ECO:0000256" key="10">
    <source>
        <dbReference type="ARBA" id="ARBA00023170"/>
    </source>
</evidence>
<evidence type="ECO:0000256" key="8">
    <source>
        <dbReference type="ARBA" id="ARBA00023040"/>
    </source>
</evidence>
<evidence type="ECO:0000256" key="11">
    <source>
        <dbReference type="ARBA" id="ARBA00023224"/>
    </source>
</evidence>
<keyword evidence="15" id="KW-1185">Reference proteome</keyword>
<keyword evidence="7 13" id="KW-1133">Transmembrane helix</keyword>
<feature type="domain" description="G-protein coupled receptors family 1 profile" evidence="14">
    <location>
        <begin position="1"/>
        <end position="250"/>
    </location>
</feature>
<dbReference type="InterPro" id="IPR000725">
    <property type="entry name" value="Olfact_rcpt"/>
</dbReference>
<protein>
    <recommendedName>
        <fullName evidence="13">Olfactory receptor</fullName>
    </recommendedName>
</protein>
<dbReference type="GO" id="GO:0004984">
    <property type="term" value="F:olfactory receptor activity"/>
    <property type="evidence" value="ECO:0007669"/>
    <property type="project" value="InterPro"/>
</dbReference>
<evidence type="ECO:0000256" key="6">
    <source>
        <dbReference type="ARBA" id="ARBA00022725"/>
    </source>
</evidence>
<evidence type="ECO:0000313" key="15">
    <source>
        <dbReference type="Proteomes" id="UP000504623"/>
    </source>
</evidence>
<dbReference type="PANTHER" id="PTHR26453">
    <property type="entry name" value="OLFACTORY RECEPTOR"/>
    <property type="match status" value="1"/>
</dbReference>
<proteinExistence type="inferred from homology"/>
<keyword evidence="8 12" id="KW-0297">G-protein coupled receptor</keyword>